<protein>
    <recommendedName>
        <fullName evidence="1">Tf2-1-like SH3-like domain-containing protein</fullName>
    </recommendedName>
</protein>
<dbReference type="Proteomes" id="UP000663760">
    <property type="component" value="Chromosome 1"/>
</dbReference>
<dbReference type="EMBL" id="LR746264">
    <property type="protein sequence ID" value="CAA7389230.1"/>
    <property type="molecule type" value="Genomic_DNA"/>
</dbReference>
<keyword evidence="3" id="KW-1185">Reference proteome</keyword>
<gene>
    <name evidence="2" type="ORF">SI8410_01001308</name>
</gene>
<dbReference type="InterPro" id="IPR016197">
    <property type="entry name" value="Chromo-like_dom_sf"/>
</dbReference>
<evidence type="ECO:0000313" key="2">
    <source>
        <dbReference type="EMBL" id="CAA7389230.1"/>
    </source>
</evidence>
<name>A0A7I8JYX3_SPIIN</name>
<proteinExistence type="predicted"/>
<sequence>MTPFRTVYGRDPPKLIKYGTFPSPLDAINQLLTEQDAILEILKFNLHKAQVKMKFNTNKHHREVELEVGDLVFLKIKPYKMKSLAKKENEKLNPHYFGPYPIMERIRLVAYKLQLPDHSNVHLVFHISQLRKTLRSNNISQPIPPTLSEEQEWILIPDGIKAHKSTPQDTEILVSWKHLPEFESSWMIVSTFLRQFPTSHLVDKVKLMGGVMLRSQPSST</sequence>
<dbReference type="AlphaFoldDB" id="A0A7I8JYX3"/>
<dbReference type="Pfam" id="PF24626">
    <property type="entry name" value="SH3_Tf2-1"/>
    <property type="match status" value="1"/>
</dbReference>
<evidence type="ECO:0000259" key="1">
    <source>
        <dbReference type="Pfam" id="PF24626"/>
    </source>
</evidence>
<dbReference type="OrthoDB" id="5554229at2759"/>
<evidence type="ECO:0000313" key="3">
    <source>
        <dbReference type="Proteomes" id="UP000663760"/>
    </source>
</evidence>
<dbReference type="SUPFAM" id="SSF54160">
    <property type="entry name" value="Chromo domain-like"/>
    <property type="match status" value="1"/>
</dbReference>
<organism evidence="2 3">
    <name type="scientific">Spirodela intermedia</name>
    <name type="common">Intermediate duckweed</name>
    <dbReference type="NCBI Taxonomy" id="51605"/>
    <lineage>
        <taxon>Eukaryota</taxon>
        <taxon>Viridiplantae</taxon>
        <taxon>Streptophyta</taxon>
        <taxon>Embryophyta</taxon>
        <taxon>Tracheophyta</taxon>
        <taxon>Spermatophyta</taxon>
        <taxon>Magnoliopsida</taxon>
        <taxon>Liliopsida</taxon>
        <taxon>Araceae</taxon>
        <taxon>Lemnoideae</taxon>
        <taxon>Spirodela</taxon>
    </lineage>
</organism>
<dbReference type="InterPro" id="IPR056924">
    <property type="entry name" value="SH3_Tf2-1"/>
</dbReference>
<dbReference type="PANTHER" id="PTHR46148">
    <property type="entry name" value="CHROMO DOMAIN-CONTAINING PROTEIN"/>
    <property type="match status" value="1"/>
</dbReference>
<feature type="domain" description="Tf2-1-like SH3-like" evidence="1">
    <location>
        <begin position="69"/>
        <end position="133"/>
    </location>
</feature>
<reference evidence="2" key="1">
    <citation type="submission" date="2020-02" db="EMBL/GenBank/DDBJ databases">
        <authorList>
            <person name="Scholz U."/>
            <person name="Mascher M."/>
            <person name="Fiebig A."/>
        </authorList>
    </citation>
    <scope>NUCLEOTIDE SEQUENCE</scope>
</reference>
<accession>A0A7I8JYX3</accession>
<dbReference type="PANTHER" id="PTHR46148:SF52">
    <property type="entry name" value="OS04G0603800 PROTEIN"/>
    <property type="match status" value="1"/>
</dbReference>